<organism evidence="1 2">
    <name type="scientific">Ilex paraguariensis</name>
    <name type="common">yerba mate</name>
    <dbReference type="NCBI Taxonomy" id="185542"/>
    <lineage>
        <taxon>Eukaryota</taxon>
        <taxon>Viridiplantae</taxon>
        <taxon>Streptophyta</taxon>
        <taxon>Embryophyta</taxon>
        <taxon>Tracheophyta</taxon>
        <taxon>Spermatophyta</taxon>
        <taxon>Magnoliopsida</taxon>
        <taxon>eudicotyledons</taxon>
        <taxon>Gunneridae</taxon>
        <taxon>Pentapetalae</taxon>
        <taxon>asterids</taxon>
        <taxon>campanulids</taxon>
        <taxon>Aquifoliales</taxon>
        <taxon>Aquifoliaceae</taxon>
        <taxon>Ilex</taxon>
    </lineage>
</organism>
<gene>
    <name evidence="1" type="ORF">ILEXP_LOCUS3558</name>
</gene>
<dbReference type="AlphaFoldDB" id="A0ABC8R1U5"/>
<reference evidence="1 2" key="1">
    <citation type="submission" date="2024-02" db="EMBL/GenBank/DDBJ databases">
        <authorList>
            <person name="Vignale AGUSTIN F."/>
            <person name="Sosa J E."/>
            <person name="Modenutti C."/>
        </authorList>
    </citation>
    <scope>NUCLEOTIDE SEQUENCE [LARGE SCALE GENOMIC DNA]</scope>
</reference>
<sequence length="73" mass="8753">MMKKFDSEAYIVEKGAYNREEHLKLLLMVQIMGREEVIRLQLVGLTMLTMEREEVLRFLLNLQLMLIAMMHLR</sequence>
<protein>
    <submittedName>
        <fullName evidence="1">Uncharacterized protein</fullName>
    </submittedName>
</protein>
<dbReference type="EMBL" id="CAUOFW020000763">
    <property type="protein sequence ID" value="CAK9136573.1"/>
    <property type="molecule type" value="Genomic_DNA"/>
</dbReference>
<dbReference type="Proteomes" id="UP001642360">
    <property type="component" value="Unassembled WGS sequence"/>
</dbReference>
<name>A0ABC8R1U5_9AQUA</name>
<accession>A0ABC8R1U5</accession>
<keyword evidence="2" id="KW-1185">Reference proteome</keyword>
<comment type="caution">
    <text evidence="1">The sequence shown here is derived from an EMBL/GenBank/DDBJ whole genome shotgun (WGS) entry which is preliminary data.</text>
</comment>
<evidence type="ECO:0000313" key="2">
    <source>
        <dbReference type="Proteomes" id="UP001642360"/>
    </source>
</evidence>
<evidence type="ECO:0000313" key="1">
    <source>
        <dbReference type="EMBL" id="CAK9136573.1"/>
    </source>
</evidence>
<proteinExistence type="predicted"/>